<dbReference type="HOGENOM" id="CLU_918384_0_0_1"/>
<dbReference type="EMBL" id="KN847520">
    <property type="protein sequence ID" value="KIV96918.1"/>
    <property type="molecule type" value="Genomic_DNA"/>
</dbReference>
<dbReference type="GeneID" id="27318576"/>
<reference evidence="2 3" key="1">
    <citation type="submission" date="2015-01" db="EMBL/GenBank/DDBJ databases">
        <title>The Genome Sequence of Exophiala mesophila CBS40295.</title>
        <authorList>
            <consortium name="The Broad Institute Genomics Platform"/>
            <person name="Cuomo C."/>
            <person name="de Hoog S."/>
            <person name="Gorbushina A."/>
            <person name="Stielow B."/>
            <person name="Teixiera M."/>
            <person name="Abouelleil A."/>
            <person name="Chapman S.B."/>
            <person name="Priest M."/>
            <person name="Young S.K."/>
            <person name="Wortman J."/>
            <person name="Nusbaum C."/>
            <person name="Birren B."/>
        </authorList>
    </citation>
    <scope>NUCLEOTIDE SEQUENCE [LARGE SCALE GENOMIC DNA]</scope>
    <source>
        <strain evidence="2 3">CBS 40295</strain>
    </source>
</reference>
<evidence type="ECO:0000313" key="3">
    <source>
        <dbReference type="Proteomes" id="UP000054302"/>
    </source>
</evidence>
<evidence type="ECO:0000256" key="1">
    <source>
        <dbReference type="SAM" id="MobiDB-lite"/>
    </source>
</evidence>
<protein>
    <recommendedName>
        <fullName evidence="4">C2H2-type domain-containing protein</fullName>
    </recommendedName>
</protein>
<feature type="region of interest" description="Disordered" evidence="1">
    <location>
        <begin position="1"/>
        <end position="45"/>
    </location>
</feature>
<keyword evidence="3" id="KW-1185">Reference proteome</keyword>
<name>A0A0D2ADD7_EXOME</name>
<accession>A0A0D2ADD7</accession>
<dbReference type="Proteomes" id="UP000054302">
    <property type="component" value="Unassembled WGS sequence"/>
</dbReference>
<dbReference type="STRING" id="212818.A0A0D2ADD7"/>
<feature type="region of interest" description="Disordered" evidence="1">
    <location>
        <begin position="278"/>
        <end position="303"/>
    </location>
</feature>
<dbReference type="OrthoDB" id="2687452at2759"/>
<evidence type="ECO:0000313" key="2">
    <source>
        <dbReference type="EMBL" id="KIV96918.1"/>
    </source>
</evidence>
<organism evidence="2 3">
    <name type="scientific">Exophiala mesophila</name>
    <name type="common">Black yeast-like fungus</name>
    <dbReference type="NCBI Taxonomy" id="212818"/>
    <lineage>
        <taxon>Eukaryota</taxon>
        <taxon>Fungi</taxon>
        <taxon>Dikarya</taxon>
        <taxon>Ascomycota</taxon>
        <taxon>Pezizomycotina</taxon>
        <taxon>Eurotiomycetes</taxon>
        <taxon>Chaetothyriomycetidae</taxon>
        <taxon>Chaetothyriales</taxon>
        <taxon>Herpotrichiellaceae</taxon>
        <taxon>Exophiala</taxon>
    </lineage>
</organism>
<proteinExistence type="predicted"/>
<dbReference type="VEuPathDB" id="FungiDB:PV10_00731"/>
<sequence>MQPNTKLDQNDDYGNLMFTGNDSDGSPVEAETEHTPLLEGGPVTYSNAITQTTPLADHKADTGTTTKSNVVMKTEAADYVASPLGRSLSDSTETDETYCTFEGCVDDFGRPKKFSRKADVVRHYKSQHRPTFVSCPRKNCIRKGDRGFTRIDHLTEHLRGFHMEDIPKKASIKRSASTDDAGDNDGSSEIRTTSASAMVVFEFREAKTWNGSGSGSGKVDPECMVGVSSSEDWQREMKKKRKAIRRQQKVNHHHHHHHRGRLVVETMNMKMNTNMKTEDNKPAAPGLMMTKSNIDYGGQAQTS</sequence>
<dbReference type="AlphaFoldDB" id="A0A0D2ADD7"/>
<evidence type="ECO:0008006" key="4">
    <source>
        <dbReference type="Google" id="ProtNLM"/>
    </source>
</evidence>
<gene>
    <name evidence="2" type="ORF">PV10_00731</name>
</gene>
<feature type="region of interest" description="Disordered" evidence="1">
    <location>
        <begin position="169"/>
        <end position="191"/>
    </location>
</feature>
<dbReference type="RefSeq" id="XP_016228492.1">
    <property type="nucleotide sequence ID" value="XM_016364843.1"/>
</dbReference>